<sequence length="541" mass="58796">MATRDYDYIIVGGGSAGCVLAARLSEAPDTSVLLLEAGGRDRNPLLRAPGALLPIMLSGAWAWPYLSQPQEHLDNRSLYTPRGKVLGGSSSINGMVYDRGVPADYDDWAAQGCDGWSWAEVLPYFRRAEHFHPAQNEWHGHDGPIQVTRPGVRHPFALAFIEAGQQAGYPYNDDTNGAVREGFGPTDVTVDRGKRCSASRAYLAPVKARANLTILTDALVEKVLVEQGRASGVQVRHRGQVAAFSARREVILSAGAIASPQLLMLSGIGPAEHLREHGIEPVLDLQGVGQNLQDHLAATVKFTSPAKISLFKYLSPLRGALALARYTLLRTGPLADPGMEAVAYLKSDPSLAYPDIKLLLLLALYRNHGRELIPQHGFGVHINVVKPDSCGSLRLASADPAAPPLIDQNYLASERDRDTLRRGIRLAREIFSQPAFDRWRGHELDPGVDVQSDAEIDRYIREQADADYHACGTCRMGTGEMAVVDPQLRLRGIDGLRVVDASVMPRLVSGNTNMPVIMVAEKAADLIAGKTNTEAQPRPSR</sequence>
<evidence type="ECO:0000259" key="7">
    <source>
        <dbReference type="PROSITE" id="PS00623"/>
    </source>
</evidence>
<keyword evidence="4 5" id="KW-0274">FAD</keyword>
<dbReference type="EMBL" id="DMND01000130">
    <property type="protein sequence ID" value="HAN27942.1"/>
    <property type="molecule type" value="Genomic_DNA"/>
</dbReference>
<comment type="cofactor">
    <cofactor evidence="1 5">
        <name>FAD</name>
        <dbReference type="ChEBI" id="CHEBI:57692"/>
    </cofactor>
</comment>
<dbReference type="SUPFAM" id="SSF54373">
    <property type="entry name" value="FAD-linked reductases, C-terminal domain"/>
    <property type="match status" value="1"/>
</dbReference>
<feature type="domain" description="Glucose-methanol-choline oxidoreductase N-terminal" evidence="7">
    <location>
        <begin position="83"/>
        <end position="106"/>
    </location>
</feature>
<keyword evidence="3 6" id="KW-0285">Flavoprotein</keyword>
<organism evidence="9 10">
    <name type="scientific">Haliea salexigens</name>
    <dbReference type="NCBI Taxonomy" id="287487"/>
    <lineage>
        <taxon>Bacteria</taxon>
        <taxon>Pseudomonadati</taxon>
        <taxon>Pseudomonadota</taxon>
        <taxon>Gammaproteobacteria</taxon>
        <taxon>Cellvibrionales</taxon>
        <taxon>Halieaceae</taxon>
        <taxon>Haliea</taxon>
    </lineage>
</organism>
<evidence type="ECO:0000256" key="1">
    <source>
        <dbReference type="ARBA" id="ARBA00001974"/>
    </source>
</evidence>
<dbReference type="NCBIfam" id="NF002550">
    <property type="entry name" value="PRK02106.1"/>
    <property type="match status" value="1"/>
</dbReference>
<feature type="binding site" evidence="5">
    <location>
        <begin position="93"/>
        <end position="96"/>
    </location>
    <ligand>
        <name>FAD</name>
        <dbReference type="ChEBI" id="CHEBI:57692"/>
    </ligand>
</feature>
<evidence type="ECO:0000313" key="10">
    <source>
        <dbReference type="Proteomes" id="UP000259273"/>
    </source>
</evidence>
<dbReference type="PROSITE" id="PS00624">
    <property type="entry name" value="GMC_OXRED_2"/>
    <property type="match status" value="1"/>
</dbReference>
<gene>
    <name evidence="9" type="ORF">DCP75_09550</name>
</gene>
<feature type="domain" description="Glucose-methanol-choline oxidoreductase N-terminal" evidence="8">
    <location>
        <begin position="255"/>
        <end position="269"/>
    </location>
</feature>
<comment type="similarity">
    <text evidence="2 6">Belongs to the GMC oxidoreductase family.</text>
</comment>
<dbReference type="Proteomes" id="UP000259273">
    <property type="component" value="Unassembled WGS sequence"/>
</dbReference>
<dbReference type="PANTHER" id="PTHR11552">
    <property type="entry name" value="GLUCOSE-METHANOL-CHOLINE GMC OXIDOREDUCTASE"/>
    <property type="match status" value="1"/>
</dbReference>
<dbReference type="GO" id="GO:0016614">
    <property type="term" value="F:oxidoreductase activity, acting on CH-OH group of donors"/>
    <property type="evidence" value="ECO:0007669"/>
    <property type="project" value="InterPro"/>
</dbReference>
<feature type="binding site" evidence="5">
    <location>
        <position position="85"/>
    </location>
    <ligand>
        <name>FAD</name>
        <dbReference type="ChEBI" id="CHEBI:57692"/>
    </ligand>
</feature>
<dbReference type="Pfam" id="PF05199">
    <property type="entry name" value="GMC_oxred_C"/>
    <property type="match status" value="1"/>
</dbReference>
<accession>A0A3C1KMJ7</accession>
<dbReference type="PROSITE" id="PS51257">
    <property type="entry name" value="PROKAR_LIPOPROTEIN"/>
    <property type="match status" value="1"/>
</dbReference>
<proteinExistence type="inferred from homology"/>
<evidence type="ECO:0000256" key="5">
    <source>
        <dbReference type="PIRSR" id="PIRSR000137-2"/>
    </source>
</evidence>
<evidence type="ECO:0000313" key="9">
    <source>
        <dbReference type="EMBL" id="HAN27942.1"/>
    </source>
</evidence>
<evidence type="ECO:0000256" key="4">
    <source>
        <dbReference type="ARBA" id="ARBA00022827"/>
    </source>
</evidence>
<dbReference type="Pfam" id="PF00732">
    <property type="entry name" value="GMC_oxred_N"/>
    <property type="match status" value="1"/>
</dbReference>
<evidence type="ECO:0000256" key="6">
    <source>
        <dbReference type="RuleBase" id="RU003968"/>
    </source>
</evidence>
<dbReference type="SUPFAM" id="SSF51905">
    <property type="entry name" value="FAD/NAD(P)-binding domain"/>
    <property type="match status" value="1"/>
</dbReference>
<dbReference type="PIRSF" id="PIRSF000137">
    <property type="entry name" value="Alcohol_oxidase"/>
    <property type="match status" value="1"/>
</dbReference>
<dbReference type="Gene3D" id="3.50.50.60">
    <property type="entry name" value="FAD/NAD(P)-binding domain"/>
    <property type="match status" value="1"/>
</dbReference>
<protein>
    <submittedName>
        <fullName evidence="9">Choline dehydrogenase</fullName>
    </submittedName>
</protein>
<evidence type="ECO:0000256" key="2">
    <source>
        <dbReference type="ARBA" id="ARBA00010790"/>
    </source>
</evidence>
<dbReference type="InterPro" id="IPR000172">
    <property type="entry name" value="GMC_OxRdtase_N"/>
</dbReference>
<dbReference type="GO" id="GO:0050660">
    <property type="term" value="F:flavin adenine dinucleotide binding"/>
    <property type="evidence" value="ECO:0007669"/>
    <property type="project" value="InterPro"/>
</dbReference>
<comment type="caution">
    <text evidence="9">The sequence shown here is derived from an EMBL/GenBank/DDBJ whole genome shotgun (WGS) entry which is preliminary data.</text>
</comment>
<dbReference type="PANTHER" id="PTHR11552:SF147">
    <property type="entry name" value="CHOLINE DEHYDROGENASE, MITOCHONDRIAL"/>
    <property type="match status" value="1"/>
</dbReference>
<dbReference type="InterPro" id="IPR012132">
    <property type="entry name" value="GMC_OxRdtase"/>
</dbReference>
<name>A0A3C1KMJ7_9GAMM</name>
<dbReference type="STRING" id="1121937.GCA_000423125_01521"/>
<dbReference type="Gene3D" id="3.30.560.10">
    <property type="entry name" value="Glucose Oxidase, domain 3"/>
    <property type="match status" value="1"/>
</dbReference>
<feature type="binding site" evidence="5">
    <location>
        <position position="220"/>
    </location>
    <ligand>
        <name>FAD</name>
        <dbReference type="ChEBI" id="CHEBI:57692"/>
    </ligand>
</feature>
<evidence type="ECO:0000256" key="3">
    <source>
        <dbReference type="ARBA" id="ARBA00022630"/>
    </source>
</evidence>
<dbReference type="InterPro" id="IPR036188">
    <property type="entry name" value="FAD/NAD-bd_sf"/>
</dbReference>
<dbReference type="InterPro" id="IPR007867">
    <property type="entry name" value="GMC_OxRtase_C"/>
</dbReference>
<dbReference type="PROSITE" id="PS00623">
    <property type="entry name" value="GMC_OXRED_1"/>
    <property type="match status" value="1"/>
</dbReference>
<dbReference type="AlphaFoldDB" id="A0A3C1KMJ7"/>
<evidence type="ECO:0000259" key="8">
    <source>
        <dbReference type="PROSITE" id="PS00624"/>
    </source>
</evidence>
<reference evidence="9 10" key="1">
    <citation type="journal article" date="2018" name="Nat. Biotechnol.">
        <title>A standardized bacterial taxonomy based on genome phylogeny substantially revises the tree of life.</title>
        <authorList>
            <person name="Parks D.H."/>
            <person name="Chuvochina M."/>
            <person name="Waite D.W."/>
            <person name="Rinke C."/>
            <person name="Skarshewski A."/>
            <person name="Chaumeil P.A."/>
            <person name="Hugenholtz P."/>
        </authorList>
    </citation>
    <scope>NUCLEOTIDE SEQUENCE [LARGE SCALE GENOMIC DNA]</scope>
    <source>
        <strain evidence="9">UBA9158</strain>
    </source>
</reference>